<feature type="region of interest" description="Disordered" evidence="6">
    <location>
        <begin position="169"/>
        <end position="201"/>
    </location>
</feature>
<dbReference type="InterPro" id="IPR008978">
    <property type="entry name" value="HSP20-like_chaperone"/>
</dbReference>
<comment type="similarity">
    <text evidence="2 4 5">Belongs to the small heat shock protein (HSP20) family.</text>
</comment>
<evidence type="ECO:0000259" key="7">
    <source>
        <dbReference type="PROSITE" id="PS01031"/>
    </source>
</evidence>
<keyword evidence="9" id="KW-1185">Reference proteome</keyword>
<dbReference type="PANTHER" id="PTHR45640">
    <property type="entry name" value="HEAT SHOCK PROTEIN HSP-12.2-RELATED"/>
    <property type="match status" value="1"/>
</dbReference>
<proteinExistence type="inferred from homology"/>
<feature type="compositionally biased region" description="Basic and acidic residues" evidence="6">
    <location>
        <begin position="174"/>
        <end position="186"/>
    </location>
</feature>
<evidence type="ECO:0000256" key="5">
    <source>
        <dbReference type="RuleBase" id="RU003616"/>
    </source>
</evidence>
<dbReference type="PRINTS" id="PR00299">
    <property type="entry name" value="ACRYSTALLIN"/>
</dbReference>
<feature type="domain" description="SHSP" evidence="7">
    <location>
        <begin position="60"/>
        <end position="171"/>
    </location>
</feature>
<dbReference type="GO" id="GO:0009408">
    <property type="term" value="P:response to heat"/>
    <property type="evidence" value="ECO:0007669"/>
    <property type="project" value="UniProtKB-ARBA"/>
</dbReference>
<gene>
    <name evidence="8" type="ORF">CLODIP_2_CD01794</name>
</gene>
<accession>A0A8S1C3G1</accession>
<dbReference type="SUPFAM" id="SSF49764">
    <property type="entry name" value="HSP20-like chaperones"/>
    <property type="match status" value="1"/>
</dbReference>
<dbReference type="Pfam" id="PF00011">
    <property type="entry name" value="HSP20"/>
    <property type="match status" value="1"/>
</dbReference>
<feature type="binding site" evidence="3">
    <location>
        <position position="109"/>
    </location>
    <ligand>
        <name>Zn(2+)</name>
        <dbReference type="ChEBI" id="CHEBI:29105"/>
        <label>1</label>
    </ligand>
</feature>
<dbReference type="CDD" id="cd06526">
    <property type="entry name" value="metazoan_ACD"/>
    <property type="match status" value="1"/>
</dbReference>
<dbReference type="Proteomes" id="UP000494165">
    <property type="component" value="Unassembled WGS sequence"/>
</dbReference>
<evidence type="ECO:0000313" key="9">
    <source>
        <dbReference type="Proteomes" id="UP000494165"/>
    </source>
</evidence>
<feature type="compositionally biased region" description="Acidic residues" evidence="6">
    <location>
        <begin position="187"/>
        <end position="201"/>
    </location>
</feature>
<organism evidence="8 9">
    <name type="scientific">Cloeon dipterum</name>
    <dbReference type="NCBI Taxonomy" id="197152"/>
    <lineage>
        <taxon>Eukaryota</taxon>
        <taxon>Metazoa</taxon>
        <taxon>Ecdysozoa</taxon>
        <taxon>Arthropoda</taxon>
        <taxon>Hexapoda</taxon>
        <taxon>Insecta</taxon>
        <taxon>Pterygota</taxon>
        <taxon>Palaeoptera</taxon>
        <taxon>Ephemeroptera</taxon>
        <taxon>Pisciforma</taxon>
        <taxon>Baetidae</taxon>
        <taxon>Cloeon</taxon>
    </lineage>
</organism>
<keyword evidence="3" id="KW-0862">Zinc</keyword>
<dbReference type="Gene3D" id="2.60.40.790">
    <property type="match status" value="1"/>
</dbReference>
<dbReference type="PANTHER" id="PTHR45640:SF13">
    <property type="entry name" value="HEAT SHOCK PROTEIN 22-RELATED"/>
    <property type="match status" value="1"/>
</dbReference>
<dbReference type="InterPro" id="IPR002068">
    <property type="entry name" value="A-crystallin/Hsp20_dom"/>
</dbReference>
<evidence type="ECO:0000256" key="3">
    <source>
        <dbReference type="PIRSR" id="PIRSR036514-1"/>
    </source>
</evidence>
<protein>
    <recommendedName>
        <fullName evidence="7">SHSP domain-containing protein</fullName>
    </recommendedName>
</protein>
<evidence type="ECO:0000256" key="6">
    <source>
        <dbReference type="SAM" id="MobiDB-lite"/>
    </source>
</evidence>
<keyword evidence="1" id="KW-0346">Stress response</keyword>
<keyword evidence="3" id="KW-0479">Metal-binding</keyword>
<evidence type="ECO:0000256" key="4">
    <source>
        <dbReference type="PROSITE-ProRule" id="PRU00285"/>
    </source>
</evidence>
<dbReference type="GO" id="GO:0051082">
    <property type="term" value="F:unfolded protein binding"/>
    <property type="evidence" value="ECO:0007669"/>
    <property type="project" value="TreeGrafter"/>
</dbReference>
<sequence length="201" mass="22817">MTTVTDLPSLLEDMMKPSSSLFDEDFDLNLLKNDEVLRALMPTHGVTTLRCANFQKRRFSDKTICDESNLPTVDTSGFHVNVDMKAFKEEEIVVKTSGNQLIVEGKQEEVQGAKGTLRRHFVRRYVIPEQVDLEKVECRLTEDGFLAVNVPLKETVPSIAEEERVIPIISAKQDNVEKPERDAEKEEPAEEGEDDHEEAQE</sequence>
<evidence type="ECO:0000256" key="1">
    <source>
        <dbReference type="ARBA" id="ARBA00023016"/>
    </source>
</evidence>
<dbReference type="AlphaFoldDB" id="A0A8S1C3G1"/>
<dbReference type="GO" id="GO:0046872">
    <property type="term" value="F:metal ion binding"/>
    <property type="evidence" value="ECO:0007669"/>
    <property type="project" value="UniProtKB-KW"/>
</dbReference>
<dbReference type="GO" id="GO:0042026">
    <property type="term" value="P:protein refolding"/>
    <property type="evidence" value="ECO:0007669"/>
    <property type="project" value="TreeGrafter"/>
</dbReference>
<dbReference type="PROSITE" id="PS01031">
    <property type="entry name" value="SHSP"/>
    <property type="match status" value="1"/>
</dbReference>
<dbReference type="InterPro" id="IPR001436">
    <property type="entry name" value="Alpha-crystallin/sHSP_animal"/>
</dbReference>
<dbReference type="GO" id="GO:0005737">
    <property type="term" value="C:cytoplasm"/>
    <property type="evidence" value="ECO:0007669"/>
    <property type="project" value="TreeGrafter"/>
</dbReference>
<evidence type="ECO:0000313" key="8">
    <source>
        <dbReference type="EMBL" id="CAB3361827.1"/>
    </source>
</evidence>
<comment type="caution">
    <text evidence="8">The sequence shown here is derived from an EMBL/GenBank/DDBJ whole genome shotgun (WGS) entry which is preliminary data.</text>
</comment>
<dbReference type="EMBL" id="CADEPI010000007">
    <property type="protein sequence ID" value="CAB3361827.1"/>
    <property type="molecule type" value="Genomic_DNA"/>
</dbReference>
<dbReference type="PIRSF" id="PIRSF036514">
    <property type="entry name" value="Sm_HSP_B1"/>
    <property type="match status" value="1"/>
</dbReference>
<name>A0A8S1C3G1_9INSE</name>
<reference evidence="8 9" key="1">
    <citation type="submission" date="2020-04" db="EMBL/GenBank/DDBJ databases">
        <authorList>
            <person name="Alioto T."/>
            <person name="Alioto T."/>
            <person name="Gomez Garrido J."/>
        </authorList>
    </citation>
    <scope>NUCLEOTIDE SEQUENCE [LARGE SCALE GENOMIC DNA]</scope>
</reference>
<dbReference type="GO" id="GO:0005634">
    <property type="term" value="C:nucleus"/>
    <property type="evidence" value="ECO:0007669"/>
    <property type="project" value="TreeGrafter"/>
</dbReference>
<dbReference type="InterPro" id="IPR055269">
    <property type="entry name" value="Alpha-crystallin/HSP_16"/>
</dbReference>
<evidence type="ECO:0000256" key="2">
    <source>
        <dbReference type="PIRNR" id="PIRNR036514"/>
    </source>
</evidence>